<evidence type="ECO:0000256" key="5">
    <source>
        <dbReference type="ARBA" id="ARBA00022490"/>
    </source>
</evidence>
<evidence type="ECO:0000256" key="2">
    <source>
        <dbReference type="ARBA" id="ARBA00002659"/>
    </source>
</evidence>
<dbReference type="PANTHER" id="PTHR13697:SF4">
    <property type="entry name" value="ATP-DEPENDENT 6-PHOSPHOFRUCTOKINASE"/>
    <property type="match status" value="1"/>
</dbReference>
<feature type="binding site" evidence="15">
    <location>
        <position position="162"/>
    </location>
    <ligand>
        <name>substrate</name>
        <note>ligand shared between dimeric partners</note>
    </ligand>
</feature>
<dbReference type="UniPathway" id="UPA00109">
    <property type="reaction ID" value="UER00182"/>
</dbReference>
<comment type="activity regulation">
    <text evidence="15">Allosterically activated by ADP and other diphosphonucleosides, and allosterically inhibited by phosphoenolpyruvate.</text>
</comment>
<evidence type="ECO:0000313" key="17">
    <source>
        <dbReference type="EMBL" id="OFW57309.1"/>
    </source>
</evidence>
<feature type="binding site" description="in other chain" evidence="15">
    <location>
        <begin position="125"/>
        <end position="127"/>
    </location>
    <ligand>
        <name>substrate</name>
        <note>ligand shared between dimeric partners</note>
    </ligand>
</feature>
<evidence type="ECO:0000256" key="9">
    <source>
        <dbReference type="ARBA" id="ARBA00022741"/>
    </source>
</evidence>
<dbReference type="FunFam" id="3.40.50.460:FF:000002">
    <property type="entry name" value="ATP-dependent 6-phosphofructokinase"/>
    <property type="match status" value="1"/>
</dbReference>
<evidence type="ECO:0000256" key="1">
    <source>
        <dbReference type="ARBA" id="ARBA00001946"/>
    </source>
</evidence>
<dbReference type="Gene3D" id="3.40.50.450">
    <property type="match status" value="1"/>
</dbReference>
<dbReference type="EMBL" id="MELK01000035">
    <property type="protein sequence ID" value="OFW57309.1"/>
    <property type="molecule type" value="Genomic_DNA"/>
</dbReference>
<comment type="catalytic activity">
    <reaction evidence="14 15">
        <text>beta-D-fructose 6-phosphate + ATP = beta-D-fructose 1,6-bisphosphate + ADP + H(+)</text>
        <dbReference type="Rhea" id="RHEA:16109"/>
        <dbReference type="ChEBI" id="CHEBI:15378"/>
        <dbReference type="ChEBI" id="CHEBI:30616"/>
        <dbReference type="ChEBI" id="CHEBI:32966"/>
        <dbReference type="ChEBI" id="CHEBI:57634"/>
        <dbReference type="ChEBI" id="CHEBI:456216"/>
        <dbReference type="EC" id="2.7.1.11"/>
    </reaction>
</comment>
<evidence type="ECO:0000256" key="8">
    <source>
        <dbReference type="ARBA" id="ARBA00022723"/>
    </source>
</evidence>
<dbReference type="GO" id="GO:0070095">
    <property type="term" value="F:fructose-6-phosphate binding"/>
    <property type="evidence" value="ECO:0007669"/>
    <property type="project" value="TreeGrafter"/>
</dbReference>
<dbReference type="InterPro" id="IPR000023">
    <property type="entry name" value="Phosphofructokinase_dom"/>
</dbReference>
<name>A0A1F2WKD0_9ACTN</name>
<evidence type="ECO:0000259" key="16">
    <source>
        <dbReference type="Pfam" id="PF00365"/>
    </source>
</evidence>
<dbReference type="InterPro" id="IPR022953">
    <property type="entry name" value="ATP_PFK"/>
</dbReference>
<feature type="binding site" evidence="15">
    <location>
        <position position="247"/>
    </location>
    <ligand>
        <name>substrate</name>
        <note>ligand shared between dimeric partners</note>
    </ligand>
</feature>
<dbReference type="InterPro" id="IPR015912">
    <property type="entry name" value="Phosphofructokinase_CS"/>
</dbReference>
<dbReference type="GO" id="GO:0061621">
    <property type="term" value="P:canonical glycolysis"/>
    <property type="evidence" value="ECO:0007669"/>
    <property type="project" value="TreeGrafter"/>
</dbReference>
<evidence type="ECO:0000313" key="18">
    <source>
        <dbReference type="Proteomes" id="UP000177876"/>
    </source>
</evidence>
<evidence type="ECO:0000256" key="11">
    <source>
        <dbReference type="ARBA" id="ARBA00022840"/>
    </source>
</evidence>
<feature type="binding site" description="in other chain" evidence="15">
    <location>
        <begin position="169"/>
        <end position="171"/>
    </location>
    <ligand>
        <name>substrate</name>
        <note>ligand shared between dimeric partners</note>
    </ligand>
</feature>
<evidence type="ECO:0000256" key="6">
    <source>
        <dbReference type="ARBA" id="ARBA00022533"/>
    </source>
</evidence>
<dbReference type="GO" id="GO:0005524">
    <property type="term" value="F:ATP binding"/>
    <property type="evidence" value="ECO:0007669"/>
    <property type="project" value="UniProtKB-KW"/>
</dbReference>
<feature type="binding site" description="in other chain" evidence="15">
    <location>
        <begin position="253"/>
        <end position="256"/>
    </location>
    <ligand>
        <name>substrate</name>
        <note>ligand shared between dimeric partners</note>
    </ligand>
</feature>
<sequence length="326" mass="35574">MKRIALVTSGGDAPGMNAAINATVRNAFAAGMEAFGVRKGYEGLIENDIVPMTLADVEDVIELGGTLLGTARCKRFEQEGARRQGIKNLKHHGIEGLVVIGGNGSQRGAYGLHQLGFPVVGVASTVDNDLYGSDISIGCDTALNTIIESIDRIRTTAESHRRVFLIEVMGRHFGYLAMMAGLASGAEIVITPEYEMDPPEVLDELRRFHRNGRDYALVIVTDGAKNNVAGIHEYLSRSVAYSEFEMRVTMLGHVQRGGAPSTYDRSLAAQLATGAVELLERDDPGKLVGWKQGTLAYTPYEEVVSKKKELDSQLWMLSRRLVEINY</sequence>
<dbReference type="InterPro" id="IPR035966">
    <property type="entry name" value="PKF_sf"/>
</dbReference>
<comment type="subunit">
    <text evidence="15">Homotetramer.</text>
</comment>
<keyword evidence="10 15" id="KW-0418">Kinase</keyword>
<keyword evidence="13 15" id="KW-0324">Glycolysis</keyword>
<accession>A0A1F2WKD0</accession>
<keyword evidence="7 15" id="KW-0808">Transferase</keyword>
<reference evidence="17 18" key="1">
    <citation type="journal article" date="2016" name="Nat. Commun.">
        <title>Thousands of microbial genomes shed light on interconnected biogeochemical processes in an aquifer system.</title>
        <authorList>
            <person name="Anantharaman K."/>
            <person name="Brown C.T."/>
            <person name="Hug L.A."/>
            <person name="Sharon I."/>
            <person name="Castelle C.J."/>
            <person name="Probst A.J."/>
            <person name="Thomas B.C."/>
            <person name="Singh A."/>
            <person name="Wilkins M.J."/>
            <person name="Karaoz U."/>
            <person name="Brodie E.L."/>
            <person name="Williams K.H."/>
            <person name="Hubbard S.S."/>
            <person name="Banfield J.F."/>
        </authorList>
    </citation>
    <scope>NUCLEOTIDE SEQUENCE [LARGE SCALE GENOMIC DNA]</scope>
</reference>
<keyword evidence="5 15" id="KW-0963">Cytoplasm</keyword>
<dbReference type="Pfam" id="PF00365">
    <property type="entry name" value="PFK"/>
    <property type="match status" value="1"/>
</dbReference>
<feature type="binding site" description="in other chain" evidence="15">
    <location>
        <position position="154"/>
    </location>
    <ligand>
        <name>ADP</name>
        <dbReference type="ChEBI" id="CHEBI:456216"/>
        <note>allosteric activator; ligand shared between dimeric partners</note>
    </ligand>
</feature>
<evidence type="ECO:0000256" key="12">
    <source>
        <dbReference type="ARBA" id="ARBA00022842"/>
    </source>
</evidence>
<keyword evidence="6 15" id="KW-0021">Allosteric enzyme</keyword>
<dbReference type="InterPro" id="IPR012003">
    <property type="entry name" value="ATP_PFK_prok-type"/>
</dbReference>
<dbReference type="InterPro" id="IPR012828">
    <property type="entry name" value="PFKA_ATP_prok"/>
</dbReference>
<evidence type="ECO:0000256" key="13">
    <source>
        <dbReference type="ARBA" id="ARBA00023152"/>
    </source>
</evidence>
<feature type="binding site" evidence="15">
    <location>
        <position position="103"/>
    </location>
    <ligand>
        <name>Mg(2+)</name>
        <dbReference type="ChEBI" id="CHEBI:18420"/>
        <note>catalytic</note>
    </ligand>
</feature>
<evidence type="ECO:0000256" key="3">
    <source>
        <dbReference type="ARBA" id="ARBA00004496"/>
    </source>
</evidence>
<dbReference type="PIRSF" id="PIRSF000532">
    <property type="entry name" value="ATP_PFK_prok"/>
    <property type="match status" value="1"/>
</dbReference>
<dbReference type="PANTHER" id="PTHR13697">
    <property type="entry name" value="PHOSPHOFRUCTOKINASE"/>
    <property type="match status" value="1"/>
</dbReference>
<organism evidence="17 18">
    <name type="scientific">Candidatus Solincola sediminis</name>
    <dbReference type="NCBI Taxonomy" id="1797199"/>
    <lineage>
        <taxon>Bacteria</taxon>
        <taxon>Bacillati</taxon>
        <taxon>Actinomycetota</taxon>
        <taxon>Candidatus Geothermincolia</taxon>
        <taxon>Candidatus Geothermincolales</taxon>
        <taxon>Candidatus Geothermincolaceae</taxon>
        <taxon>Candidatus Solincola</taxon>
    </lineage>
</organism>
<comment type="similarity">
    <text evidence="15">Belongs to the phosphofructokinase type A (PFKA) family. ATP-dependent PFK group I subfamily. Prokaryotic clade 'B1' sub-subfamily.</text>
</comment>
<feature type="binding site" evidence="15">
    <location>
        <position position="11"/>
    </location>
    <ligand>
        <name>ATP</name>
        <dbReference type="ChEBI" id="CHEBI:30616"/>
    </ligand>
</feature>
<dbReference type="PROSITE" id="PS00433">
    <property type="entry name" value="PHOSPHOFRUCTOKINASE"/>
    <property type="match status" value="1"/>
</dbReference>
<evidence type="ECO:0000256" key="15">
    <source>
        <dbReference type="HAMAP-Rule" id="MF_00339"/>
    </source>
</evidence>
<dbReference type="AlphaFoldDB" id="A0A1F2WKD0"/>
<dbReference type="HAMAP" id="MF_00339">
    <property type="entry name" value="Phosphofructokinase_I_B1"/>
    <property type="match status" value="1"/>
</dbReference>
<keyword evidence="8 15" id="KW-0479">Metal-binding</keyword>
<dbReference type="GO" id="GO:0048029">
    <property type="term" value="F:monosaccharide binding"/>
    <property type="evidence" value="ECO:0007669"/>
    <property type="project" value="TreeGrafter"/>
</dbReference>
<feature type="binding site" description="in other chain" evidence="15">
    <location>
        <begin position="185"/>
        <end position="187"/>
    </location>
    <ligand>
        <name>ADP</name>
        <dbReference type="ChEBI" id="CHEBI:456216"/>
        <note>allosteric activator; ligand shared between dimeric partners</note>
    </ligand>
</feature>
<protein>
    <recommendedName>
        <fullName evidence="15">ATP-dependent 6-phosphofructokinase</fullName>
        <shortName evidence="15">ATP-PFK</shortName>
        <shortName evidence="15">Phosphofructokinase</shortName>
        <ecNumber evidence="15">2.7.1.11</ecNumber>
    </recommendedName>
    <alternativeName>
        <fullName evidence="15">Phosphohexokinase</fullName>
    </alternativeName>
</protein>
<dbReference type="GO" id="GO:0046872">
    <property type="term" value="F:metal ion binding"/>
    <property type="evidence" value="ECO:0007669"/>
    <property type="project" value="UniProtKB-KW"/>
</dbReference>
<evidence type="ECO:0000256" key="14">
    <source>
        <dbReference type="ARBA" id="ARBA00048070"/>
    </source>
</evidence>
<evidence type="ECO:0000256" key="7">
    <source>
        <dbReference type="ARBA" id="ARBA00022679"/>
    </source>
</evidence>
<dbReference type="GO" id="GO:0030388">
    <property type="term" value="P:fructose 1,6-bisphosphate metabolic process"/>
    <property type="evidence" value="ECO:0007669"/>
    <property type="project" value="TreeGrafter"/>
</dbReference>
<comment type="function">
    <text evidence="2 15">Catalyzes the phosphorylation of D-fructose 6-phosphate to fructose 1,6-bisphosphate by ATP, the first committing step of glycolysis.</text>
</comment>
<dbReference type="Gene3D" id="3.40.50.460">
    <property type="entry name" value="Phosphofructokinase domain"/>
    <property type="match status" value="1"/>
</dbReference>
<evidence type="ECO:0000256" key="10">
    <source>
        <dbReference type="ARBA" id="ARBA00022777"/>
    </source>
</evidence>
<comment type="caution">
    <text evidence="15">Lacks conserved residue(s) required for the propagation of feature annotation.</text>
</comment>
<feature type="domain" description="Phosphofructokinase" evidence="16">
    <location>
        <begin position="3"/>
        <end position="279"/>
    </location>
</feature>
<keyword evidence="11 15" id="KW-0067">ATP-binding</keyword>
<dbReference type="PRINTS" id="PR00476">
    <property type="entry name" value="PHFRCTKINASE"/>
</dbReference>
<dbReference type="Proteomes" id="UP000177876">
    <property type="component" value="Unassembled WGS sequence"/>
</dbReference>
<feature type="active site" description="Proton acceptor" evidence="15">
    <location>
        <position position="127"/>
    </location>
</feature>
<dbReference type="SUPFAM" id="SSF53784">
    <property type="entry name" value="Phosphofructokinase"/>
    <property type="match status" value="1"/>
</dbReference>
<keyword evidence="12 15" id="KW-0460">Magnesium</keyword>
<dbReference type="GO" id="GO:0006002">
    <property type="term" value="P:fructose 6-phosphate metabolic process"/>
    <property type="evidence" value="ECO:0007669"/>
    <property type="project" value="InterPro"/>
</dbReference>
<evidence type="ECO:0000256" key="4">
    <source>
        <dbReference type="ARBA" id="ARBA00004679"/>
    </source>
</evidence>
<proteinExistence type="inferred from homology"/>
<comment type="cofactor">
    <cofactor evidence="1 15">
        <name>Mg(2+)</name>
        <dbReference type="ChEBI" id="CHEBI:18420"/>
    </cofactor>
</comment>
<dbReference type="GO" id="GO:0042802">
    <property type="term" value="F:identical protein binding"/>
    <property type="evidence" value="ECO:0007669"/>
    <property type="project" value="TreeGrafter"/>
</dbReference>
<feature type="binding site" evidence="15">
    <location>
        <begin position="72"/>
        <end position="73"/>
    </location>
    <ligand>
        <name>ATP</name>
        <dbReference type="ChEBI" id="CHEBI:30616"/>
    </ligand>
</feature>
<comment type="subcellular location">
    <subcellularLocation>
        <location evidence="3 15">Cytoplasm</location>
    </subcellularLocation>
</comment>
<dbReference type="NCBIfam" id="NF002872">
    <property type="entry name" value="PRK03202.1"/>
    <property type="match status" value="1"/>
</dbReference>
<dbReference type="GO" id="GO:0005945">
    <property type="term" value="C:6-phosphofructokinase complex"/>
    <property type="evidence" value="ECO:0007669"/>
    <property type="project" value="TreeGrafter"/>
</dbReference>
<feature type="binding site" evidence="15">
    <location>
        <begin position="102"/>
        <end position="105"/>
    </location>
    <ligand>
        <name>ATP</name>
        <dbReference type="ChEBI" id="CHEBI:30616"/>
    </ligand>
</feature>
<dbReference type="STRING" id="1797197.A2Y75_07740"/>
<dbReference type="GO" id="GO:0016208">
    <property type="term" value="F:AMP binding"/>
    <property type="evidence" value="ECO:0007669"/>
    <property type="project" value="TreeGrafter"/>
</dbReference>
<dbReference type="GO" id="GO:0003872">
    <property type="term" value="F:6-phosphofructokinase activity"/>
    <property type="evidence" value="ECO:0007669"/>
    <property type="project" value="UniProtKB-UniRule"/>
</dbReference>
<keyword evidence="9 15" id="KW-0547">Nucleotide-binding</keyword>
<comment type="caution">
    <text evidence="17">The sequence shown here is derived from an EMBL/GenBank/DDBJ whole genome shotgun (WGS) entry which is preliminary data.</text>
</comment>
<gene>
    <name evidence="15" type="primary">pfkA</name>
    <name evidence="17" type="ORF">A2Y75_07740</name>
</gene>
<comment type="pathway">
    <text evidence="4 15">Carbohydrate degradation; glycolysis; D-glyceraldehyde 3-phosphate and glycerone phosphate from D-glucose: step 3/4.</text>
</comment>
<dbReference type="EC" id="2.7.1.11" evidence="15"/>